<dbReference type="PANTHER" id="PTHR35046:SF26">
    <property type="entry name" value="RNA-DIRECTED DNA POLYMERASE"/>
    <property type="match status" value="1"/>
</dbReference>
<comment type="caution">
    <text evidence="2">The sequence shown here is derived from an EMBL/GenBank/DDBJ whole genome shotgun (WGS) entry which is preliminary data.</text>
</comment>
<organism evidence="2">
    <name type="scientific">Tanacetum cinerariifolium</name>
    <name type="common">Dalmatian daisy</name>
    <name type="synonym">Chrysanthemum cinerariifolium</name>
    <dbReference type="NCBI Taxonomy" id="118510"/>
    <lineage>
        <taxon>Eukaryota</taxon>
        <taxon>Viridiplantae</taxon>
        <taxon>Streptophyta</taxon>
        <taxon>Embryophyta</taxon>
        <taxon>Tracheophyta</taxon>
        <taxon>Spermatophyta</taxon>
        <taxon>Magnoliopsida</taxon>
        <taxon>eudicotyledons</taxon>
        <taxon>Gunneridae</taxon>
        <taxon>Pentapetalae</taxon>
        <taxon>asterids</taxon>
        <taxon>campanulids</taxon>
        <taxon>Asterales</taxon>
        <taxon>Asteraceae</taxon>
        <taxon>Asteroideae</taxon>
        <taxon>Anthemideae</taxon>
        <taxon>Anthemidinae</taxon>
        <taxon>Tanacetum</taxon>
    </lineage>
</organism>
<gene>
    <name evidence="2" type="ORF">Tci_639078</name>
</gene>
<dbReference type="EMBL" id="BKCJ010465957">
    <property type="protein sequence ID" value="GFA67106.1"/>
    <property type="molecule type" value="Genomic_DNA"/>
</dbReference>
<reference evidence="2" key="1">
    <citation type="journal article" date="2019" name="Sci. Rep.">
        <title>Draft genome of Tanacetum cinerariifolium, the natural source of mosquito coil.</title>
        <authorList>
            <person name="Yamashiro T."/>
            <person name="Shiraishi A."/>
            <person name="Satake H."/>
            <person name="Nakayama K."/>
        </authorList>
    </citation>
    <scope>NUCLEOTIDE SEQUENCE</scope>
</reference>
<protein>
    <submittedName>
        <fullName evidence="2">Uncharacterized protein</fullName>
    </submittedName>
</protein>
<dbReference type="AlphaFoldDB" id="A0A699K3G5"/>
<dbReference type="SUPFAM" id="SSF53098">
    <property type="entry name" value="Ribonuclease H-like"/>
    <property type="match status" value="1"/>
</dbReference>
<dbReference type="PANTHER" id="PTHR35046">
    <property type="entry name" value="ZINC KNUCKLE (CCHC-TYPE) FAMILY PROTEIN"/>
    <property type="match status" value="1"/>
</dbReference>
<sequence>MVVVDSFVPCFKTFDASQVARLYFNKIVKLHVMPKTLTSDQDAKFAEVANRSLGDLMRSLAVDNPKQLELTLSLAEFAYNHFIYRTTGKSDERSTQIKELHQDAHLSLYVGDSEDKLDSRSSLSQGEKGDVRSA</sequence>
<evidence type="ECO:0000256" key="1">
    <source>
        <dbReference type="SAM" id="MobiDB-lite"/>
    </source>
</evidence>
<name>A0A699K3G5_TANCI</name>
<dbReference type="InterPro" id="IPR012337">
    <property type="entry name" value="RNaseH-like_sf"/>
</dbReference>
<accession>A0A699K3G5</accession>
<proteinExistence type="predicted"/>
<feature type="region of interest" description="Disordered" evidence="1">
    <location>
        <begin position="111"/>
        <end position="134"/>
    </location>
</feature>
<evidence type="ECO:0000313" key="2">
    <source>
        <dbReference type="EMBL" id="GFA67106.1"/>
    </source>
</evidence>